<dbReference type="GO" id="GO:0070573">
    <property type="term" value="F:metallodipeptidase activity"/>
    <property type="evidence" value="ECO:0007669"/>
    <property type="project" value="InterPro"/>
</dbReference>
<gene>
    <name evidence="1" type="ORF">EV192_104458</name>
</gene>
<dbReference type="AlphaFoldDB" id="A0A4R2JZR3"/>
<dbReference type="PROSITE" id="PS51365">
    <property type="entry name" value="RENAL_DIPEPTIDASE_2"/>
    <property type="match status" value="1"/>
</dbReference>
<dbReference type="Pfam" id="PF01244">
    <property type="entry name" value="Peptidase_M19"/>
    <property type="match status" value="1"/>
</dbReference>
<evidence type="ECO:0000313" key="1">
    <source>
        <dbReference type="EMBL" id="TCO59615.1"/>
    </source>
</evidence>
<dbReference type="OrthoDB" id="9804920at2"/>
<comment type="caution">
    <text evidence="1">The sequence shown here is derived from an EMBL/GenBank/DDBJ whole genome shotgun (WGS) entry which is preliminary data.</text>
</comment>
<dbReference type="EMBL" id="SLWS01000004">
    <property type="protein sequence ID" value="TCO59615.1"/>
    <property type="molecule type" value="Genomic_DNA"/>
</dbReference>
<proteinExistence type="predicted"/>
<evidence type="ECO:0000313" key="2">
    <source>
        <dbReference type="Proteomes" id="UP000295680"/>
    </source>
</evidence>
<dbReference type="PANTHER" id="PTHR10443">
    <property type="entry name" value="MICROSOMAL DIPEPTIDASE"/>
    <property type="match status" value="1"/>
</dbReference>
<dbReference type="InterPro" id="IPR008257">
    <property type="entry name" value="Pept_M19"/>
</dbReference>
<accession>A0A4R2JZR3</accession>
<protein>
    <submittedName>
        <fullName evidence="1">Membrane dipeptidase</fullName>
    </submittedName>
</protein>
<dbReference type="GO" id="GO:0006508">
    <property type="term" value="P:proteolysis"/>
    <property type="evidence" value="ECO:0007669"/>
    <property type="project" value="InterPro"/>
</dbReference>
<dbReference type="Gene3D" id="3.20.20.140">
    <property type="entry name" value="Metal-dependent hydrolases"/>
    <property type="match status" value="1"/>
</dbReference>
<dbReference type="PANTHER" id="PTHR10443:SF12">
    <property type="entry name" value="DIPEPTIDASE"/>
    <property type="match status" value="1"/>
</dbReference>
<reference evidence="1 2" key="1">
    <citation type="submission" date="2019-03" db="EMBL/GenBank/DDBJ databases">
        <title>Genomic Encyclopedia of Type Strains, Phase IV (KMG-IV): sequencing the most valuable type-strain genomes for metagenomic binning, comparative biology and taxonomic classification.</title>
        <authorList>
            <person name="Goeker M."/>
        </authorList>
    </citation>
    <scope>NUCLEOTIDE SEQUENCE [LARGE SCALE GENOMIC DNA]</scope>
    <source>
        <strain evidence="1 2">DSM 45934</strain>
    </source>
</reference>
<sequence>MTEQFGTFDFGLAEAQEERAARLHRECVIVDALFQGPVGYRVFDEEMHKELRSALAARGGDKLGTFGDGLMLPVRRAFEGRLDAVKDHWDASGITCGNRQVELADDHDSWQLSFGFMQKQFDYFPWLTKALTAADIRRAHQTGTHAGLVSSQVMLGPWRDFDMLRYAHDAGLRMCQLTYNNMTKVGAGCTERTDAGLSSFGVASVKVMNELGIIVDTGHVGRQTTLDACEVSEKPVVASHTAAQGVFKHARGKSDEELRAIAGTGGFIGVVAVPFFLATGSSVTINSMLDHIEYVAEVAGVDHVGIGTDWPLQLPEWMLRDLVQPIFAETGFRPEDGLVATQGMIGFDDYRDFPNITRGLVGRGWSDEDIAKVLGTNFLRVMEAVCG</sequence>
<keyword evidence="2" id="KW-1185">Reference proteome</keyword>
<dbReference type="Proteomes" id="UP000295680">
    <property type="component" value="Unassembled WGS sequence"/>
</dbReference>
<dbReference type="RefSeq" id="WP_132117647.1">
    <property type="nucleotide sequence ID" value="NZ_SLWS01000004.1"/>
</dbReference>
<dbReference type="InterPro" id="IPR032466">
    <property type="entry name" value="Metal_Hydrolase"/>
</dbReference>
<organism evidence="1 2">
    <name type="scientific">Actinocrispum wychmicini</name>
    <dbReference type="NCBI Taxonomy" id="1213861"/>
    <lineage>
        <taxon>Bacteria</taxon>
        <taxon>Bacillati</taxon>
        <taxon>Actinomycetota</taxon>
        <taxon>Actinomycetes</taxon>
        <taxon>Pseudonocardiales</taxon>
        <taxon>Pseudonocardiaceae</taxon>
        <taxon>Actinocrispum</taxon>
    </lineage>
</organism>
<dbReference type="SUPFAM" id="SSF51556">
    <property type="entry name" value="Metallo-dependent hydrolases"/>
    <property type="match status" value="1"/>
</dbReference>
<name>A0A4R2JZR3_9PSEU</name>